<reference evidence="12" key="1">
    <citation type="journal article" date="2021" name="Open Biol.">
        <title>Shared evolutionary footprints suggest mitochondrial oxidative damage underlies multiple complex I losses in fungi.</title>
        <authorList>
            <person name="Schikora-Tamarit M.A."/>
            <person name="Marcet-Houben M."/>
            <person name="Nosek J."/>
            <person name="Gabaldon T."/>
        </authorList>
    </citation>
    <scope>NUCLEOTIDE SEQUENCE</scope>
    <source>
        <strain evidence="12">CBS6075</strain>
    </source>
</reference>
<dbReference type="InterPro" id="IPR031468">
    <property type="entry name" value="SMP_LBD"/>
</dbReference>
<comment type="subcellular location">
    <subcellularLocation>
        <location evidence="1">Endoplasmic reticulum membrane</location>
    </subcellularLocation>
</comment>
<keyword evidence="3 10" id="KW-0812">Transmembrane</keyword>
<proteinExistence type="predicted"/>
<evidence type="ECO:0000256" key="9">
    <source>
        <dbReference type="SAM" id="MobiDB-lite"/>
    </source>
</evidence>
<sequence>MSSLTKLIAIYIAGGLTLWPLLLFVWSLGGRFVSSISSGNSFQWLFHLVVTYVIGGLTFIPLLLVIGWNLLPKVTADSEQESQLSQLRREQESRANGEPEGYRDLKAGEILEKETSNLKTFYQGWLTVTKEYYQFPQIDSNDFQPQTSSGNSLSNEQVSNQPGQRNSFLKMVKGNKAAQSVQEEPKQDTLSLDAKKLKAIRKKNRYFAVLKHGNLFLYDDDEKMNAQHVIVLSNRVVGIWPRSLKDGQLFTKKAAICIFKNDTSQNPEGSLKSAEAENILDVLQGNSPSEVAPKDTFFLYADRNIQKEDWYFNLLKATTKDVMKTRSPKDFLEPSFMARTLHFLTADMIDLTQAINSSEGQLTTQWLNALVGRIFLSYYRTDEFKELIKRKIDERLKKIRTPDFLDDLQIKKVDVGHSAPLLTYPKLKSLTPEGDLSVECHVLYRGGLALEVATKVFVNLGARFKQREFDINLKIVMKRLEGDLVLRLKPPPSNRVWYGFSKMPDFDMTIEPVVSSRTLNYNLITNIIKNRFKEALGKTLVLPFMDDLVFYRTEKELFKGGIWDKSARPIPFPASPKPQASPPPLPDRETEIDISDEGSLGEHVNNSLDESLRESVKDSVRESIKDENLLEPRHSGTFDSVHDSSSVLTNESLGSSASGANVAKYKEKASTLSKKFLSINKPESLTDSVSDTFETDDEAKSISSSYAKLKGFYATTKQKFAEKPQQGSLKEINYSPPEMISSRRSVKKTATTNVSETVAHRRQSSSEMFAKAERSPEQLVDSFSYEETQAAPSSPSMFINEKYRSGSFSKPQPSPHLTETFPAQALFETEKPARQSFGPEIVEHPPEVEDVPEPPLPAPAPNREVPEIPQSKLPPPLPKLTASEATTGALSALRSSTDGAGGSVTAAVSTESSAGTSAGISTGPSILVSGGFSPFAVAGREVSSGAGVGSSTTAATAAVSGTLSWTPFPAGGTSSTTSGFTGPMRLRSLSPTLSFTINVFGFPKFSSLETITFFSNILNLT</sequence>
<keyword evidence="4" id="KW-0256">Endoplasmic reticulum</keyword>
<keyword evidence="5 10" id="KW-1133">Transmembrane helix</keyword>
<dbReference type="Pfam" id="PF10296">
    <property type="entry name" value="MMM1"/>
    <property type="match status" value="1"/>
</dbReference>
<evidence type="ECO:0000256" key="10">
    <source>
        <dbReference type="SAM" id="Phobius"/>
    </source>
</evidence>
<feature type="region of interest" description="Disordered" evidence="9">
    <location>
        <begin position="739"/>
        <end position="818"/>
    </location>
</feature>
<feature type="compositionally biased region" description="Basic and acidic residues" evidence="9">
    <location>
        <begin position="87"/>
        <end position="105"/>
    </location>
</feature>
<keyword evidence="7" id="KW-0446">Lipid-binding</keyword>
<reference evidence="12" key="2">
    <citation type="submission" date="2021-01" db="EMBL/GenBank/DDBJ databases">
        <authorList>
            <person name="Schikora-Tamarit M.A."/>
        </authorList>
    </citation>
    <scope>NUCLEOTIDE SEQUENCE</scope>
    <source>
        <strain evidence="12">CBS6075</strain>
    </source>
</reference>
<feature type="transmembrane region" description="Helical" evidence="10">
    <location>
        <begin position="49"/>
        <end position="71"/>
    </location>
</feature>
<feature type="region of interest" description="Disordered" evidence="9">
    <location>
        <begin position="82"/>
        <end position="105"/>
    </location>
</feature>
<feature type="region of interest" description="Disordered" evidence="9">
    <location>
        <begin position="844"/>
        <end position="881"/>
    </location>
</feature>
<feature type="compositionally biased region" description="Polar residues" evidence="9">
    <location>
        <begin position="785"/>
        <end position="797"/>
    </location>
</feature>
<evidence type="ECO:0000313" key="13">
    <source>
        <dbReference type="Proteomes" id="UP000769157"/>
    </source>
</evidence>
<comment type="caution">
    <text evidence="12">The sequence shown here is derived from an EMBL/GenBank/DDBJ whole genome shotgun (WGS) entry which is preliminary data.</text>
</comment>
<dbReference type="RefSeq" id="XP_046064861.1">
    <property type="nucleotide sequence ID" value="XM_046204940.1"/>
</dbReference>
<dbReference type="SUPFAM" id="SSF50729">
    <property type="entry name" value="PH domain-like"/>
    <property type="match status" value="1"/>
</dbReference>
<dbReference type="GO" id="GO:0015914">
    <property type="term" value="P:phospholipid transport"/>
    <property type="evidence" value="ECO:0007669"/>
    <property type="project" value="TreeGrafter"/>
</dbReference>
<evidence type="ECO:0000256" key="2">
    <source>
        <dbReference type="ARBA" id="ARBA00022448"/>
    </source>
</evidence>
<dbReference type="InterPro" id="IPR019411">
    <property type="entry name" value="MMM1_dom"/>
</dbReference>
<feature type="compositionally biased region" description="Polar residues" evidence="9">
    <location>
        <begin position="806"/>
        <end position="817"/>
    </location>
</feature>
<feature type="region of interest" description="Disordered" evidence="9">
    <location>
        <begin position="569"/>
        <end position="615"/>
    </location>
</feature>
<dbReference type="AlphaFoldDB" id="A0A9P8PHE9"/>
<dbReference type="GO" id="GO:0032865">
    <property type="term" value="C:ERMES complex"/>
    <property type="evidence" value="ECO:0007669"/>
    <property type="project" value="TreeGrafter"/>
</dbReference>
<dbReference type="PANTHER" id="PTHR13466:SF19">
    <property type="entry name" value="NUCLEUS-VACUOLE JUNCTION PROTEIN 2"/>
    <property type="match status" value="1"/>
</dbReference>
<gene>
    <name evidence="12" type="ORF">OGAPHI_000390</name>
</gene>
<evidence type="ECO:0000259" key="11">
    <source>
        <dbReference type="PROSITE" id="PS51847"/>
    </source>
</evidence>
<dbReference type="PANTHER" id="PTHR13466">
    <property type="entry name" value="TEX2 PROTEIN-RELATED"/>
    <property type="match status" value="1"/>
</dbReference>
<dbReference type="GO" id="GO:1990456">
    <property type="term" value="P:mitochondrion-endoplasmic reticulum membrane tethering"/>
    <property type="evidence" value="ECO:0007669"/>
    <property type="project" value="TreeGrafter"/>
</dbReference>
<evidence type="ECO:0000256" key="3">
    <source>
        <dbReference type="ARBA" id="ARBA00022692"/>
    </source>
</evidence>
<feature type="region of interest" description="Disordered" evidence="9">
    <location>
        <begin position="144"/>
        <end position="163"/>
    </location>
</feature>
<keyword evidence="6" id="KW-0445">Lipid transport</keyword>
<feature type="compositionally biased region" description="Pro residues" evidence="9">
    <location>
        <begin position="570"/>
        <end position="585"/>
    </location>
</feature>
<evidence type="ECO:0000256" key="5">
    <source>
        <dbReference type="ARBA" id="ARBA00022989"/>
    </source>
</evidence>
<feature type="transmembrane region" description="Helical" evidence="10">
    <location>
        <begin position="7"/>
        <end position="29"/>
    </location>
</feature>
<dbReference type="OrthoDB" id="26740at2759"/>
<evidence type="ECO:0000256" key="6">
    <source>
        <dbReference type="ARBA" id="ARBA00023055"/>
    </source>
</evidence>
<evidence type="ECO:0000256" key="8">
    <source>
        <dbReference type="ARBA" id="ARBA00023136"/>
    </source>
</evidence>
<dbReference type="Proteomes" id="UP000769157">
    <property type="component" value="Unassembled WGS sequence"/>
</dbReference>
<dbReference type="PROSITE" id="PS51847">
    <property type="entry name" value="SMP"/>
    <property type="match status" value="1"/>
</dbReference>
<evidence type="ECO:0000256" key="1">
    <source>
        <dbReference type="ARBA" id="ARBA00004586"/>
    </source>
</evidence>
<evidence type="ECO:0000256" key="4">
    <source>
        <dbReference type="ARBA" id="ARBA00022824"/>
    </source>
</evidence>
<keyword evidence="2" id="KW-0813">Transport</keyword>
<dbReference type="GO" id="GO:0005789">
    <property type="term" value="C:endoplasmic reticulum membrane"/>
    <property type="evidence" value="ECO:0007669"/>
    <property type="project" value="UniProtKB-SubCell"/>
</dbReference>
<name>A0A9P8PHE9_9ASCO</name>
<dbReference type="GO" id="GO:0008289">
    <property type="term" value="F:lipid binding"/>
    <property type="evidence" value="ECO:0007669"/>
    <property type="project" value="UniProtKB-KW"/>
</dbReference>
<evidence type="ECO:0000256" key="7">
    <source>
        <dbReference type="ARBA" id="ARBA00023121"/>
    </source>
</evidence>
<protein>
    <recommendedName>
        <fullName evidence="11">SMP-LTD domain-containing protein</fullName>
    </recommendedName>
</protein>
<dbReference type="Pfam" id="PF15413">
    <property type="entry name" value="PH_11"/>
    <property type="match status" value="1"/>
</dbReference>
<keyword evidence="8 10" id="KW-0472">Membrane</keyword>
<dbReference type="GeneID" id="70232358"/>
<organism evidence="12 13">
    <name type="scientific">Ogataea philodendri</name>
    <dbReference type="NCBI Taxonomy" id="1378263"/>
    <lineage>
        <taxon>Eukaryota</taxon>
        <taxon>Fungi</taxon>
        <taxon>Dikarya</taxon>
        <taxon>Ascomycota</taxon>
        <taxon>Saccharomycotina</taxon>
        <taxon>Pichiomycetes</taxon>
        <taxon>Pichiales</taxon>
        <taxon>Pichiaceae</taxon>
        <taxon>Ogataea</taxon>
    </lineage>
</organism>
<feature type="domain" description="SMP-LTD" evidence="11">
    <location>
        <begin position="360"/>
        <end position="551"/>
    </location>
</feature>
<dbReference type="CDD" id="cd21675">
    <property type="entry name" value="SMP_TEX2"/>
    <property type="match status" value="1"/>
</dbReference>
<keyword evidence="13" id="KW-1185">Reference proteome</keyword>
<evidence type="ECO:0000313" key="12">
    <source>
        <dbReference type="EMBL" id="KAH3671685.1"/>
    </source>
</evidence>
<accession>A0A9P8PHE9</accession>
<dbReference type="EMBL" id="JAEUBE010000055">
    <property type="protein sequence ID" value="KAH3671685.1"/>
    <property type="molecule type" value="Genomic_DNA"/>
</dbReference>